<dbReference type="OrthoDB" id="3469168at2"/>
<evidence type="ECO:0000313" key="3">
    <source>
        <dbReference type="EMBL" id="PQV64860.1"/>
    </source>
</evidence>
<dbReference type="Proteomes" id="UP000237684">
    <property type="component" value="Unassembled WGS sequence"/>
</dbReference>
<sequence length="305" mass="34178">MLGLRFFKGLPTEYILRYRSGRVVAQGLGLAFWYRAFNTQIVAVPTASSDGNFVFNEVTKNFQAVTIQGQFTYRISDPQIAAQLLNFSVDPRSRAYVSGDPERIVGRIANVVQMQTRGEIQSRSLEEALGEAQTLAPRVLASIQSGLLLQNMGVELLQIYFVAVKPSPDMGKALEAPFREALLRRADEAVYARRAASIEEERNIKQKELSTDISLEENRRQLLDLQGENATQEAEFRGRALEQEATYRARATRMEVEVFEKLEPRLVLALAMRDLGRNAQKIGNLNITPEILSALLDARGDDQKG</sequence>
<name>A0A2S8SVP0_9BACT</name>
<dbReference type="InterPro" id="IPR001107">
    <property type="entry name" value="Band_7"/>
</dbReference>
<feature type="domain" description="Band 7" evidence="2">
    <location>
        <begin position="11"/>
        <end position="187"/>
    </location>
</feature>
<gene>
    <name evidence="3" type="ORF">B1R32_103127</name>
</gene>
<dbReference type="Gene3D" id="3.30.479.30">
    <property type="entry name" value="Band 7 domain"/>
    <property type="match status" value="1"/>
</dbReference>
<evidence type="ECO:0000256" key="1">
    <source>
        <dbReference type="ARBA" id="ARBA00004167"/>
    </source>
</evidence>
<organism evidence="3 4">
    <name type="scientific">Abditibacterium utsteinense</name>
    <dbReference type="NCBI Taxonomy" id="1960156"/>
    <lineage>
        <taxon>Bacteria</taxon>
        <taxon>Pseudomonadati</taxon>
        <taxon>Abditibacteriota</taxon>
        <taxon>Abditibacteriia</taxon>
        <taxon>Abditibacteriales</taxon>
        <taxon>Abditibacteriaceae</taxon>
        <taxon>Abditibacterium</taxon>
    </lineage>
</organism>
<comment type="caution">
    <text evidence="3">The sequence shown here is derived from an EMBL/GenBank/DDBJ whole genome shotgun (WGS) entry which is preliminary data.</text>
</comment>
<accession>A0A2S8SVP0</accession>
<evidence type="ECO:0000313" key="4">
    <source>
        <dbReference type="Proteomes" id="UP000237684"/>
    </source>
</evidence>
<dbReference type="GO" id="GO:0016020">
    <property type="term" value="C:membrane"/>
    <property type="evidence" value="ECO:0007669"/>
    <property type="project" value="UniProtKB-SubCell"/>
</dbReference>
<dbReference type="InterPro" id="IPR036013">
    <property type="entry name" value="Band_7/SPFH_dom_sf"/>
</dbReference>
<dbReference type="InParanoid" id="A0A2S8SVP0"/>
<dbReference type="RefSeq" id="WP_105482738.1">
    <property type="nucleotide sequence ID" value="NZ_NIGF01000003.1"/>
</dbReference>
<dbReference type="SUPFAM" id="SSF117892">
    <property type="entry name" value="Band 7/SPFH domain"/>
    <property type="match status" value="1"/>
</dbReference>
<reference evidence="3 4" key="1">
    <citation type="journal article" date="2018" name="Syst. Appl. Microbiol.">
        <title>Abditibacterium utsteinense sp. nov., the first cultivated member of candidate phylum FBP, isolated from ice-free Antarctic soil samples.</title>
        <authorList>
            <person name="Tahon G."/>
            <person name="Tytgat B."/>
            <person name="Lebbe L."/>
            <person name="Carlier A."/>
            <person name="Willems A."/>
        </authorList>
    </citation>
    <scope>NUCLEOTIDE SEQUENCE [LARGE SCALE GENOMIC DNA]</scope>
    <source>
        <strain evidence="3 4">LMG 29911</strain>
    </source>
</reference>
<keyword evidence="4" id="KW-1185">Reference proteome</keyword>
<evidence type="ECO:0000259" key="2">
    <source>
        <dbReference type="Pfam" id="PF01145"/>
    </source>
</evidence>
<dbReference type="Pfam" id="PF01145">
    <property type="entry name" value="Band_7"/>
    <property type="match status" value="1"/>
</dbReference>
<comment type="subcellular location">
    <subcellularLocation>
        <location evidence="1">Membrane</location>
        <topology evidence="1">Single-pass membrane protein</topology>
    </subcellularLocation>
</comment>
<dbReference type="EMBL" id="NIGF01000003">
    <property type="protein sequence ID" value="PQV64860.1"/>
    <property type="molecule type" value="Genomic_DNA"/>
</dbReference>
<dbReference type="AlphaFoldDB" id="A0A2S8SVP0"/>
<proteinExistence type="predicted"/>
<protein>
    <submittedName>
        <fullName evidence="3">SPFH domain / Band 7 family protein</fullName>
    </submittedName>
</protein>